<dbReference type="EMBL" id="LVHF01000006">
    <property type="protein sequence ID" value="OAN19735.1"/>
    <property type="molecule type" value="Genomic_DNA"/>
</dbReference>
<sequence length="227" mass="25521">MKRYILSAIGIVVVLISLYGSFDSYRNSHLSTNIENGSYEKCFNDSNLKNFTYRSWSGGDKFAVRFVDSGNKACFAPKFPSIEVTSPRVTHWIHIVSTNGNAQLTGKHSSFGSNVRRWQFVDVGSQSHRDNGIPFYSVNTAFRDNPAWSVAPHVTLNWVGTVFGLSEQDGVLYPVGGLSWGFTLQQWTLEPKAIPPQVVDKEAWLAVVDDLVKEYPNYTFSRHSTRT</sequence>
<keyword evidence="2" id="KW-1185">Reference proteome</keyword>
<evidence type="ECO:0000313" key="2">
    <source>
        <dbReference type="Proteomes" id="UP000078503"/>
    </source>
</evidence>
<dbReference type="OrthoDB" id="5871998at2"/>
<evidence type="ECO:0000313" key="1">
    <source>
        <dbReference type="EMBL" id="OAN19735.1"/>
    </source>
</evidence>
<proteinExistence type="predicted"/>
<dbReference type="AlphaFoldDB" id="A0A178KS34"/>
<dbReference type="Proteomes" id="UP000078503">
    <property type="component" value="Unassembled WGS sequence"/>
</dbReference>
<protein>
    <submittedName>
        <fullName evidence="1">Uncharacterized protein</fullName>
    </submittedName>
</protein>
<comment type="caution">
    <text evidence="1">The sequence shown here is derived from an EMBL/GenBank/DDBJ whole genome shotgun (WGS) entry which is preliminary data.</text>
</comment>
<reference evidence="1 2" key="1">
    <citation type="submission" date="2016-03" db="EMBL/GenBank/DDBJ databases">
        <title>Photobacterium proteolyticum sp. nov. a protease producing bacterium isolated from ocean sediments of Laizhou Bay.</title>
        <authorList>
            <person name="Li Y."/>
        </authorList>
    </citation>
    <scope>NUCLEOTIDE SEQUENCE [LARGE SCALE GENOMIC DNA]</scope>
    <source>
        <strain evidence="1 2">R-40508</strain>
    </source>
</reference>
<accession>A0A178KS34</accession>
<organism evidence="1 2">
    <name type="scientific">Photobacterium jeanii</name>
    <dbReference type="NCBI Taxonomy" id="858640"/>
    <lineage>
        <taxon>Bacteria</taxon>
        <taxon>Pseudomonadati</taxon>
        <taxon>Pseudomonadota</taxon>
        <taxon>Gammaproteobacteria</taxon>
        <taxon>Vibrionales</taxon>
        <taxon>Vibrionaceae</taxon>
        <taxon>Photobacterium</taxon>
    </lineage>
</organism>
<dbReference type="RefSeq" id="WP_068325784.1">
    <property type="nucleotide sequence ID" value="NZ_PYMD01000022.1"/>
</dbReference>
<gene>
    <name evidence="1" type="ORF">A3K86_00060</name>
</gene>
<name>A0A178KS34_9GAMM</name>